<keyword evidence="8" id="KW-1185">Reference proteome</keyword>
<comment type="similarity">
    <text evidence="2">Belongs to the prokaryotic/mitochondrial release factor family.</text>
</comment>
<evidence type="ECO:0000256" key="4">
    <source>
        <dbReference type="ARBA" id="ARBA00023128"/>
    </source>
</evidence>
<dbReference type="Proteomes" id="UP000267251">
    <property type="component" value="Unassembled WGS sequence"/>
</dbReference>
<dbReference type="Gene3D" id="3.30.160.20">
    <property type="match status" value="1"/>
</dbReference>
<name>A0A4P9Y4F9_9FUNG</name>
<organism evidence="7 8">
    <name type="scientific">Piptocephalis cylindrospora</name>
    <dbReference type="NCBI Taxonomy" id="1907219"/>
    <lineage>
        <taxon>Eukaryota</taxon>
        <taxon>Fungi</taxon>
        <taxon>Fungi incertae sedis</taxon>
        <taxon>Zoopagomycota</taxon>
        <taxon>Zoopagomycotina</taxon>
        <taxon>Zoopagomycetes</taxon>
        <taxon>Zoopagales</taxon>
        <taxon>Piptocephalidaceae</taxon>
        <taxon>Piptocephalis</taxon>
    </lineage>
</organism>
<dbReference type="PANTHER" id="PTHR46203:SF1">
    <property type="entry name" value="MITOCHONDRIAL TRANSLATION RELEASE FACTOR IN RESCUE"/>
    <property type="match status" value="1"/>
</dbReference>
<proteinExistence type="inferred from homology"/>
<dbReference type="Pfam" id="PF00472">
    <property type="entry name" value="RF-1"/>
    <property type="match status" value="1"/>
</dbReference>
<dbReference type="SUPFAM" id="SSF75620">
    <property type="entry name" value="Release factor"/>
    <property type="match status" value="1"/>
</dbReference>
<dbReference type="GO" id="GO:0032543">
    <property type="term" value="P:mitochondrial translation"/>
    <property type="evidence" value="ECO:0007669"/>
    <property type="project" value="UniProtKB-ARBA"/>
</dbReference>
<dbReference type="AlphaFoldDB" id="A0A4P9Y4F9"/>
<feature type="compositionally biased region" description="Basic residues" evidence="5">
    <location>
        <begin position="81"/>
        <end position="95"/>
    </location>
</feature>
<keyword evidence="4" id="KW-0496">Mitochondrion</keyword>
<feature type="domain" description="Prokaryotic-type class I peptide chain release factors" evidence="6">
    <location>
        <begin position="3"/>
        <end position="93"/>
    </location>
</feature>
<evidence type="ECO:0000259" key="6">
    <source>
        <dbReference type="Pfam" id="PF00472"/>
    </source>
</evidence>
<keyword evidence="3" id="KW-0809">Transit peptide</keyword>
<accession>A0A4P9Y4F9</accession>
<feature type="region of interest" description="Disordered" evidence="5">
    <location>
        <begin position="71"/>
        <end position="95"/>
    </location>
</feature>
<evidence type="ECO:0000313" key="7">
    <source>
        <dbReference type="EMBL" id="RKP13743.1"/>
    </source>
</evidence>
<dbReference type="InterPro" id="IPR052405">
    <property type="entry name" value="Mito_Transl_Release_Factor"/>
</dbReference>
<gene>
    <name evidence="7" type="ORF">BJ684DRAFT_3198</name>
</gene>
<evidence type="ECO:0000256" key="3">
    <source>
        <dbReference type="ARBA" id="ARBA00022946"/>
    </source>
</evidence>
<reference evidence="8" key="1">
    <citation type="journal article" date="2018" name="Nat. Microbiol.">
        <title>Leveraging single-cell genomics to expand the fungal tree of life.</title>
        <authorList>
            <person name="Ahrendt S.R."/>
            <person name="Quandt C.A."/>
            <person name="Ciobanu D."/>
            <person name="Clum A."/>
            <person name="Salamov A."/>
            <person name="Andreopoulos B."/>
            <person name="Cheng J.F."/>
            <person name="Woyke T."/>
            <person name="Pelin A."/>
            <person name="Henrissat B."/>
            <person name="Reynolds N.K."/>
            <person name="Benny G.L."/>
            <person name="Smith M.E."/>
            <person name="James T.Y."/>
            <person name="Grigoriev I.V."/>
        </authorList>
    </citation>
    <scope>NUCLEOTIDE SEQUENCE [LARGE SCALE GENOMIC DNA]</scope>
</reference>
<sequence length="95" mass="11134">VLEKDLEERFVRGSGNGGQKVNKTSNCVDLLHIPSNTRIKCHKHRSLQANRRTARRMLLDVLDREENGAISRLGQQEQKRIQRAARQRRRSKKKY</sequence>
<dbReference type="OrthoDB" id="277888at2759"/>
<dbReference type="InterPro" id="IPR045853">
    <property type="entry name" value="Pep_chain_release_fac_I_sf"/>
</dbReference>
<dbReference type="GO" id="GO:0005739">
    <property type="term" value="C:mitochondrion"/>
    <property type="evidence" value="ECO:0007669"/>
    <property type="project" value="UniProtKB-SubCell"/>
</dbReference>
<feature type="non-terminal residue" evidence="7">
    <location>
        <position position="1"/>
    </location>
</feature>
<dbReference type="GO" id="GO:0003747">
    <property type="term" value="F:translation release factor activity"/>
    <property type="evidence" value="ECO:0007669"/>
    <property type="project" value="InterPro"/>
</dbReference>
<dbReference type="EMBL" id="KZ987953">
    <property type="protein sequence ID" value="RKP13743.1"/>
    <property type="molecule type" value="Genomic_DNA"/>
</dbReference>
<dbReference type="InterPro" id="IPR000352">
    <property type="entry name" value="Pep_chain_release_fac_I"/>
</dbReference>
<evidence type="ECO:0000313" key="8">
    <source>
        <dbReference type="Proteomes" id="UP000267251"/>
    </source>
</evidence>
<evidence type="ECO:0000256" key="2">
    <source>
        <dbReference type="ARBA" id="ARBA00010835"/>
    </source>
</evidence>
<comment type="subcellular location">
    <subcellularLocation>
        <location evidence="1">Mitochondrion</location>
    </subcellularLocation>
</comment>
<feature type="non-terminal residue" evidence="7">
    <location>
        <position position="95"/>
    </location>
</feature>
<protein>
    <submittedName>
        <fullName evidence="7">Peptide chain release factor class I/class II</fullName>
    </submittedName>
</protein>
<dbReference type="PANTHER" id="PTHR46203">
    <property type="entry name" value="PROBABLE PEPTIDE CHAIN RELEASE FACTOR C12ORF65"/>
    <property type="match status" value="1"/>
</dbReference>
<evidence type="ECO:0000256" key="5">
    <source>
        <dbReference type="SAM" id="MobiDB-lite"/>
    </source>
</evidence>
<evidence type="ECO:0000256" key="1">
    <source>
        <dbReference type="ARBA" id="ARBA00004173"/>
    </source>
</evidence>